<keyword evidence="1" id="KW-0472">Membrane</keyword>
<evidence type="ECO:0000313" key="2">
    <source>
        <dbReference type="EMBL" id="EAZ10524.1"/>
    </source>
</evidence>
<gene>
    <name evidence="2" type="ORF">OsJ_00357</name>
</gene>
<name>A2ZP77_ORYSJ</name>
<dbReference type="PANTHER" id="PTHR33530:SF4">
    <property type="entry name" value="OS01G0145800 PROTEIN"/>
    <property type="match status" value="1"/>
</dbReference>
<dbReference type="AlphaFoldDB" id="A2ZP77"/>
<dbReference type="Proteomes" id="UP000007752">
    <property type="component" value="Chromosome 1"/>
</dbReference>
<dbReference type="InterPro" id="IPR022149">
    <property type="entry name" value="DUF3681"/>
</dbReference>
<feature type="transmembrane region" description="Helical" evidence="1">
    <location>
        <begin position="118"/>
        <end position="140"/>
    </location>
</feature>
<evidence type="ECO:0000256" key="1">
    <source>
        <dbReference type="SAM" id="Phobius"/>
    </source>
</evidence>
<reference evidence="2" key="2">
    <citation type="submission" date="2008-12" db="EMBL/GenBank/DDBJ databases">
        <title>Improved gene annotation of the rice (Oryza sativa) genomes.</title>
        <authorList>
            <person name="Wang J."/>
            <person name="Li R."/>
            <person name="Fan W."/>
            <person name="Huang Q."/>
            <person name="Zhang J."/>
            <person name="Zhou Y."/>
            <person name="Hu Y."/>
            <person name="Zi S."/>
            <person name="Li J."/>
            <person name="Ni P."/>
            <person name="Zheng H."/>
            <person name="Zhang Y."/>
            <person name="Zhao M."/>
            <person name="Hao Q."/>
            <person name="McDermott J."/>
            <person name="Samudrala R."/>
            <person name="Kristiansen K."/>
            <person name="Wong G.K.-S."/>
        </authorList>
    </citation>
    <scope>NUCLEOTIDE SEQUENCE</scope>
</reference>
<dbReference type="EMBL" id="CM000138">
    <property type="protein sequence ID" value="EAZ10524.1"/>
    <property type="molecule type" value="Genomic_DNA"/>
</dbReference>
<reference evidence="2" key="1">
    <citation type="journal article" date="2005" name="PLoS Biol.">
        <title>The genomes of Oryza sativa: a history of duplications.</title>
        <authorList>
            <person name="Yu J."/>
            <person name="Wang J."/>
            <person name="Lin W."/>
            <person name="Li S."/>
            <person name="Li H."/>
            <person name="Zhou J."/>
            <person name="Ni P."/>
            <person name="Dong W."/>
            <person name="Hu S."/>
            <person name="Zeng C."/>
            <person name="Zhang J."/>
            <person name="Zhang Y."/>
            <person name="Li R."/>
            <person name="Xu Z."/>
            <person name="Li S."/>
            <person name="Li X."/>
            <person name="Zheng H."/>
            <person name="Cong L."/>
            <person name="Lin L."/>
            <person name="Yin J."/>
            <person name="Geng J."/>
            <person name="Li G."/>
            <person name="Shi J."/>
            <person name="Liu J."/>
            <person name="Lv H."/>
            <person name="Li J."/>
            <person name="Wang J."/>
            <person name="Deng Y."/>
            <person name="Ran L."/>
            <person name="Shi X."/>
            <person name="Wang X."/>
            <person name="Wu Q."/>
            <person name="Li C."/>
            <person name="Ren X."/>
            <person name="Wang J."/>
            <person name="Wang X."/>
            <person name="Li D."/>
            <person name="Liu D."/>
            <person name="Zhang X."/>
            <person name="Ji Z."/>
            <person name="Zhao W."/>
            <person name="Sun Y."/>
            <person name="Zhang Z."/>
            <person name="Bao J."/>
            <person name="Han Y."/>
            <person name="Dong L."/>
            <person name="Ji J."/>
            <person name="Chen P."/>
            <person name="Wu S."/>
            <person name="Liu J."/>
            <person name="Xiao Y."/>
            <person name="Bu D."/>
            <person name="Tan J."/>
            <person name="Yang L."/>
            <person name="Ye C."/>
            <person name="Zhang J."/>
            <person name="Xu J."/>
            <person name="Zhou Y."/>
            <person name="Yu Y."/>
            <person name="Zhang B."/>
            <person name="Zhuang S."/>
            <person name="Wei H."/>
            <person name="Liu B."/>
            <person name="Lei M."/>
            <person name="Yu H."/>
            <person name="Li Y."/>
            <person name="Xu H."/>
            <person name="Wei S."/>
            <person name="He X."/>
            <person name="Fang L."/>
            <person name="Zhang Z."/>
            <person name="Zhang Y."/>
            <person name="Huang X."/>
            <person name="Su Z."/>
            <person name="Tong W."/>
            <person name="Li J."/>
            <person name="Tong Z."/>
            <person name="Li S."/>
            <person name="Ye J."/>
            <person name="Wang L."/>
            <person name="Fang L."/>
            <person name="Lei T."/>
            <person name="Chen C."/>
            <person name="Chen H."/>
            <person name="Xu Z."/>
            <person name="Li H."/>
            <person name="Huang H."/>
            <person name="Zhang F."/>
            <person name="Xu H."/>
            <person name="Li N."/>
            <person name="Zhao C."/>
            <person name="Li S."/>
            <person name="Dong L."/>
            <person name="Huang Y."/>
            <person name="Li L."/>
            <person name="Xi Y."/>
            <person name="Qi Q."/>
            <person name="Li W."/>
            <person name="Zhang B."/>
            <person name="Hu W."/>
            <person name="Zhang Y."/>
            <person name="Tian X."/>
            <person name="Jiao Y."/>
            <person name="Liang X."/>
            <person name="Jin J."/>
            <person name="Gao L."/>
            <person name="Zheng W."/>
            <person name="Hao B."/>
            <person name="Liu S."/>
            <person name="Wang W."/>
            <person name="Yuan L."/>
            <person name="Cao M."/>
            <person name="McDermott J."/>
            <person name="Samudrala R."/>
            <person name="Wang J."/>
            <person name="Wong G.K."/>
            <person name="Yang H."/>
        </authorList>
    </citation>
    <scope>NUCLEOTIDE SEQUENCE [LARGE SCALE GENOMIC DNA]</scope>
</reference>
<feature type="transmembrane region" description="Helical" evidence="1">
    <location>
        <begin position="62"/>
        <end position="85"/>
    </location>
</feature>
<dbReference type="Pfam" id="PF12442">
    <property type="entry name" value="DUF3681"/>
    <property type="match status" value="1"/>
</dbReference>
<feature type="transmembrane region" description="Helical" evidence="1">
    <location>
        <begin position="29"/>
        <end position="50"/>
    </location>
</feature>
<dbReference type="PANTHER" id="PTHR33530">
    <property type="entry name" value="OS01G0147100 PROTEIN"/>
    <property type="match status" value="1"/>
</dbReference>
<keyword evidence="1" id="KW-1133">Transmembrane helix</keyword>
<accession>A2ZP77</accession>
<protein>
    <submittedName>
        <fullName evidence="2">Uncharacterized protein</fullName>
    </submittedName>
</protein>
<sequence>MAANNLLLVGAAAPREAEAGDGAAESKIAAALGTLGLAAVSTATALAAAFEPAVTGGFAANTYYNLALAVTFLAGVTLIGALVWVSDKPAARRRAAGKKLLYAAIPPLVATRHRRRSIGGGAALCLGLGMALVALIFSSINYISWRVRKHETVTGFMPW</sequence>
<keyword evidence="1" id="KW-0812">Transmembrane</keyword>
<proteinExistence type="predicted"/>
<organism evidence="2">
    <name type="scientific">Oryza sativa subsp. japonica</name>
    <name type="common">Rice</name>
    <dbReference type="NCBI Taxonomy" id="39947"/>
    <lineage>
        <taxon>Eukaryota</taxon>
        <taxon>Viridiplantae</taxon>
        <taxon>Streptophyta</taxon>
        <taxon>Embryophyta</taxon>
        <taxon>Tracheophyta</taxon>
        <taxon>Spermatophyta</taxon>
        <taxon>Magnoliopsida</taxon>
        <taxon>Liliopsida</taxon>
        <taxon>Poales</taxon>
        <taxon>Poaceae</taxon>
        <taxon>BOP clade</taxon>
        <taxon>Oryzoideae</taxon>
        <taxon>Oryzeae</taxon>
        <taxon>Oryzinae</taxon>
        <taxon>Oryza</taxon>
        <taxon>Oryza sativa</taxon>
    </lineage>
</organism>